<comment type="caution">
    <text evidence="1">The sequence shown here is derived from an EMBL/GenBank/DDBJ whole genome shotgun (WGS) entry which is preliminary data.</text>
</comment>
<dbReference type="PANTHER" id="PTHR31008:SF5">
    <property type="entry name" value="EXPRESSED PROTEIN"/>
    <property type="match status" value="1"/>
</dbReference>
<evidence type="ECO:0000313" key="1">
    <source>
        <dbReference type="EMBL" id="EPS62416.1"/>
    </source>
</evidence>
<dbReference type="AlphaFoldDB" id="S8CD95"/>
<name>S8CD95_9LAMI</name>
<sequence>NDRVLIQRRYKLKMDATIDGNAILDYIEFHILPSLNRYEIWAFCDDNREKVASGLLENLLLHSAKAKSLHSIGSNSKFVLASPRELQKIIWFTISTLKRFLHIIGSPNILDATNSLTKEISQLEEARNFHLTLYTKPSDVHVN</sequence>
<organism evidence="1 2">
    <name type="scientific">Genlisea aurea</name>
    <dbReference type="NCBI Taxonomy" id="192259"/>
    <lineage>
        <taxon>Eukaryota</taxon>
        <taxon>Viridiplantae</taxon>
        <taxon>Streptophyta</taxon>
        <taxon>Embryophyta</taxon>
        <taxon>Tracheophyta</taxon>
        <taxon>Spermatophyta</taxon>
        <taxon>Magnoliopsida</taxon>
        <taxon>eudicotyledons</taxon>
        <taxon>Gunneridae</taxon>
        <taxon>Pentapetalae</taxon>
        <taxon>asterids</taxon>
        <taxon>lamiids</taxon>
        <taxon>Lamiales</taxon>
        <taxon>Lentibulariaceae</taxon>
        <taxon>Genlisea</taxon>
    </lineage>
</organism>
<protein>
    <submittedName>
        <fullName evidence="1">Uncharacterized protein</fullName>
    </submittedName>
</protein>
<gene>
    <name evidence="1" type="ORF">M569_12377</name>
</gene>
<dbReference type="OrthoDB" id="1687502at2759"/>
<keyword evidence="2" id="KW-1185">Reference proteome</keyword>
<dbReference type="EMBL" id="AUSU01006162">
    <property type="protein sequence ID" value="EPS62416.1"/>
    <property type="molecule type" value="Genomic_DNA"/>
</dbReference>
<accession>S8CD95</accession>
<reference evidence="1 2" key="1">
    <citation type="journal article" date="2013" name="BMC Genomics">
        <title>The miniature genome of a carnivorous plant Genlisea aurea contains a low number of genes and short non-coding sequences.</title>
        <authorList>
            <person name="Leushkin E.V."/>
            <person name="Sutormin R.A."/>
            <person name="Nabieva E.R."/>
            <person name="Penin A.A."/>
            <person name="Kondrashov A.S."/>
            <person name="Logacheva M.D."/>
        </authorList>
    </citation>
    <scope>NUCLEOTIDE SEQUENCE [LARGE SCALE GENOMIC DNA]</scope>
</reference>
<proteinExistence type="predicted"/>
<evidence type="ECO:0000313" key="2">
    <source>
        <dbReference type="Proteomes" id="UP000015453"/>
    </source>
</evidence>
<dbReference type="Proteomes" id="UP000015453">
    <property type="component" value="Unassembled WGS sequence"/>
</dbReference>
<feature type="non-terminal residue" evidence="1">
    <location>
        <position position="1"/>
    </location>
</feature>
<dbReference type="PANTHER" id="PTHR31008">
    <property type="entry name" value="COP1-INTERACTING PROTEIN-RELATED"/>
    <property type="match status" value="1"/>
</dbReference>